<dbReference type="Proteomes" id="UP000002058">
    <property type="component" value="Unassembled WGS sequence"/>
</dbReference>
<proteinExistence type="predicted"/>
<dbReference type="AlphaFoldDB" id="C4JTN8"/>
<dbReference type="VEuPathDB" id="FungiDB:UREG_05827"/>
<evidence type="ECO:0000313" key="3">
    <source>
        <dbReference type="Proteomes" id="UP000002058"/>
    </source>
</evidence>
<protein>
    <submittedName>
        <fullName evidence="2">Uncharacterized protein</fullName>
    </submittedName>
</protein>
<keyword evidence="3" id="KW-1185">Reference proteome</keyword>
<evidence type="ECO:0000313" key="2">
    <source>
        <dbReference type="EMBL" id="EEP80985.1"/>
    </source>
</evidence>
<sequence length="285" mass="31312">MGCTTQDPCCCAGEEGERLAVLVDERHADEDGTSRLVRCSIGPLGLAGQPFLYPSLPPAITLPQHSCFLSLVRFQYEQSESPAANHPRLHLLVPASVQSPSSPSPPQPQEPQMPRSQHPTDLLHPERLEASESRRSKVLDLRGRFCSREVGGKVAPRSLRRATGTHSGDEFVADRISAAITVRLPIDKDDPSCRPERLFHGSRDLRFNPRTASTLENQPVCTAARSAIFCIMGRPRASQHRRLAELAILTSSTVMAGNFWSTVDDSPIPKLTIQAQIQLYPRAIA</sequence>
<name>C4JTN8_UNCRE</name>
<feature type="compositionally biased region" description="Pro residues" evidence="1">
    <location>
        <begin position="102"/>
        <end position="111"/>
    </location>
</feature>
<evidence type="ECO:0000256" key="1">
    <source>
        <dbReference type="SAM" id="MobiDB-lite"/>
    </source>
</evidence>
<dbReference type="KEGG" id="ure:UREG_05827"/>
<dbReference type="GeneID" id="8443572"/>
<reference evidence="3" key="1">
    <citation type="journal article" date="2009" name="Genome Res.">
        <title>Comparative genomic analyses of the human fungal pathogens Coccidioides and their relatives.</title>
        <authorList>
            <person name="Sharpton T.J."/>
            <person name="Stajich J.E."/>
            <person name="Rounsley S.D."/>
            <person name="Gardner M.J."/>
            <person name="Wortman J.R."/>
            <person name="Jordar V.S."/>
            <person name="Maiti R."/>
            <person name="Kodira C.D."/>
            <person name="Neafsey D.E."/>
            <person name="Zeng Q."/>
            <person name="Hung C.-Y."/>
            <person name="McMahan C."/>
            <person name="Muszewska A."/>
            <person name="Grynberg M."/>
            <person name="Mandel M.A."/>
            <person name="Kellner E.M."/>
            <person name="Barker B.M."/>
            <person name="Galgiani J.N."/>
            <person name="Orbach M.J."/>
            <person name="Kirkland T.N."/>
            <person name="Cole G.T."/>
            <person name="Henn M.R."/>
            <person name="Birren B.W."/>
            <person name="Taylor J.W."/>
        </authorList>
    </citation>
    <scope>NUCLEOTIDE SEQUENCE [LARGE SCALE GENOMIC DNA]</scope>
    <source>
        <strain evidence="3">UAMH 1704</strain>
    </source>
</reference>
<accession>C4JTN8</accession>
<organism evidence="2 3">
    <name type="scientific">Uncinocarpus reesii (strain UAMH 1704)</name>
    <dbReference type="NCBI Taxonomy" id="336963"/>
    <lineage>
        <taxon>Eukaryota</taxon>
        <taxon>Fungi</taxon>
        <taxon>Dikarya</taxon>
        <taxon>Ascomycota</taxon>
        <taxon>Pezizomycotina</taxon>
        <taxon>Eurotiomycetes</taxon>
        <taxon>Eurotiomycetidae</taxon>
        <taxon>Onygenales</taxon>
        <taxon>Onygenaceae</taxon>
        <taxon>Uncinocarpus</taxon>
    </lineage>
</organism>
<feature type="region of interest" description="Disordered" evidence="1">
    <location>
        <begin position="95"/>
        <end position="120"/>
    </location>
</feature>
<dbReference type="EMBL" id="CH476617">
    <property type="protein sequence ID" value="EEP80985.1"/>
    <property type="molecule type" value="Genomic_DNA"/>
</dbReference>
<dbReference type="RefSeq" id="XP_002585138.1">
    <property type="nucleotide sequence ID" value="XM_002585092.1"/>
</dbReference>
<dbReference type="InParanoid" id="C4JTN8"/>
<dbReference type="HOGENOM" id="CLU_977262_0_0_1"/>
<gene>
    <name evidence="2" type="ORF">UREG_05827</name>
</gene>